<dbReference type="Pfam" id="PF13843">
    <property type="entry name" value="DDE_Tnp_1_7"/>
    <property type="match status" value="1"/>
</dbReference>
<protein>
    <recommendedName>
        <fullName evidence="2">PiggyBac transposable element-derived protein domain-containing protein</fullName>
    </recommendedName>
</protein>
<dbReference type="AlphaFoldDB" id="A0A8K0G6B8"/>
<dbReference type="InterPro" id="IPR029526">
    <property type="entry name" value="PGBD"/>
</dbReference>
<evidence type="ECO:0000256" key="1">
    <source>
        <dbReference type="SAM" id="MobiDB-lite"/>
    </source>
</evidence>
<sequence>MRDDENAKDSVPHRSVPPSPMFSDTGAISNIVLRMAEAIPQHCNHLLYFDNWFSSSNLFIELAKVDIGALGTVQINRYLGLTFSSDLTMKNGGRGCFEKKKTNIDGIELRALKWFDDPLYSYVPCT</sequence>
<dbReference type="OrthoDB" id="8189836at2759"/>
<keyword evidence="4" id="KW-1185">Reference proteome</keyword>
<evidence type="ECO:0000259" key="2">
    <source>
        <dbReference type="Pfam" id="PF13843"/>
    </source>
</evidence>
<dbReference type="PANTHER" id="PTHR47272:SF1">
    <property type="entry name" value="PIGGYBAC TRANSPOSABLE ELEMENT-DERIVED PROTEIN 3-LIKE"/>
    <property type="match status" value="1"/>
</dbReference>
<dbReference type="PANTHER" id="PTHR47272">
    <property type="entry name" value="DDE_TNP_1_7 DOMAIN-CONTAINING PROTEIN"/>
    <property type="match status" value="1"/>
</dbReference>
<feature type="compositionally biased region" description="Basic and acidic residues" evidence="1">
    <location>
        <begin position="1"/>
        <end position="12"/>
    </location>
</feature>
<dbReference type="Proteomes" id="UP000801492">
    <property type="component" value="Unassembled WGS sequence"/>
</dbReference>
<organism evidence="3 4">
    <name type="scientific">Ignelater luminosus</name>
    <name type="common">Cucubano</name>
    <name type="synonym">Pyrophorus luminosus</name>
    <dbReference type="NCBI Taxonomy" id="2038154"/>
    <lineage>
        <taxon>Eukaryota</taxon>
        <taxon>Metazoa</taxon>
        <taxon>Ecdysozoa</taxon>
        <taxon>Arthropoda</taxon>
        <taxon>Hexapoda</taxon>
        <taxon>Insecta</taxon>
        <taxon>Pterygota</taxon>
        <taxon>Neoptera</taxon>
        <taxon>Endopterygota</taxon>
        <taxon>Coleoptera</taxon>
        <taxon>Polyphaga</taxon>
        <taxon>Elateriformia</taxon>
        <taxon>Elateroidea</taxon>
        <taxon>Elateridae</taxon>
        <taxon>Agrypninae</taxon>
        <taxon>Pyrophorini</taxon>
        <taxon>Ignelater</taxon>
    </lineage>
</organism>
<feature type="domain" description="PiggyBac transposable element-derived protein" evidence="2">
    <location>
        <begin position="23"/>
        <end position="92"/>
    </location>
</feature>
<dbReference type="EMBL" id="VTPC01083159">
    <property type="protein sequence ID" value="KAF2887506.1"/>
    <property type="molecule type" value="Genomic_DNA"/>
</dbReference>
<gene>
    <name evidence="3" type="ORF">ILUMI_18667</name>
</gene>
<evidence type="ECO:0000313" key="3">
    <source>
        <dbReference type="EMBL" id="KAF2887506.1"/>
    </source>
</evidence>
<accession>A0A8K0G6B8</accession>
<evidence type="ECO:0000313" key="4">
    <source>
        <dbReference type="Proteomes" id="UP000801492"/>
    </source>
</evidence>
<name>A0A8K0G6B8_IGNLU</name>
<feature type="region of interest" description="Disordered" evidence="1">
    <location>
        <begin position="1"/>
        <end position="22"/>
    </location>
</feature>
<comment type="caution">
    <text evidence="3">The sequence shown here is derived from an EMBL/GenBank/DDBJ whole genome shotgun (WGS) entry which is preliminary data.</text>
</comment>
<reference evidence="3" key="1">
    <citation type="submission" date="2019-08" db="EMBL/GenBank/DDBJ databases">
        <title>The genome of the North American firefly Photinus pyralis.</title>
        <authorList>
            <consortium name="Photinus pyralis genome working group"/>
            <person name="Fallon T.R."/>
            <person name="Sander Lower S.E."/>
            <person name="Weng J.-K."/>
        </authorList>
    </citation>
    <scope>NUCLEOTIDE SEQUENCE</scope>
    <source>
        <strain evidence="3">TRF0915ILg1</strain>
        <tissue evidence="3">Whole body</tissue>
    </source>
</reference>
<proteinExistence type="predicted"/>